<feature type="chain" id="PRO_5001965732" description="Bifunctional inhibitor/plant lipid transfer protein/seed storage helical domain-containing protein" evidence="3">
    <location>
        <begin position="31"/>
        <end position="97"/>
    </location>
</feature>
<dbReference type="OMA" id="ISHFCKL"/>
<evidence type="ECO:0008006" key="6">
    <source>
        <dbReference type="Google" id="ProtNLM"/>
    </source>
</evidence>
<dbReference type="SUPFAM" id="SSF47699">
    <property type="entry name" value="Bifunctional inhibitor/lipid-transfer protein/seed storage 2S albumin"/>
    <property type="match status" value="1"/>
</dbReference>
<dbReference type="AlphaFoldDB" id="A0A0A0L0Z5"/>
<reference evidence="4 5" key="4">
    <citation type="journal article" date="2011" name="BMC Genomics">
        <title>RNA-Seq improves annotation of protein-coding genes in the cucumber genome.</title>
        <authorList>
            <person name="Li Z."/>
            <person name="Zhang Z."/>
            <person name="Yan P."/>
            <person name="Huang S."/>
            <person name="Fei Z."/>
            <person name="Lin K."/>
        </authorList>
    </citation>
    <scope>NUCLEOTIDE SEQUENCE [LARGE SCALE GENOMIC DNA]</scope>
    <source>
        <strain evidence="5">cv. 9930</strain>
    </source>
</reference>
<keyword evidence="1" id="KW-0813">Transport</keyword>
<dbReference type="GO" id="GO:0008289">
    <property type="term" value="F:lipid binding"/>
    <property type="evidence" value="ECO:0007669"/>
    <property type="project" value="UniProtKB-KW"/>
</dbReference>
<reference evidence="4 5" key="1">
    <citation type="journal article" date="2009" name="Nat. Genet.">
        <title>The genome of the cucumber, Cucumis sativus L.</title>
        <authorList>
            <person name="Huang S."/>
            <person name="Li R."/>
            <person name="Zhang Z."/>
            <person name="Li L."/>
            <person name="Gu X."/>
            <person name="Fan W."/>
            <person name="Lucas W.J."/>
            <person name="Wang X."/>
            <person name="Xie B."/>
            <person name="Ni P."/>
            <person name="Ren Y."/>
            <person name="Zhu H."/>
            <person name="Li J."/>
            <person name="Lin K."/>
            <person name="Jin W."/>
            <person name="Fei Z."/>
            <person name="Li G."/>
            <person name="Staub J."/>
            <person name="Kilian A."/>
            <person name="van der Vossen E.A."/>
            <person name="Wu Y."/>
            <person name="Guo J."/>
            <person name="He J."/>
            <person name="Jia Z."/>
            <person name="Ren Y."/>
            <person name="Tian G."/>
            <person name="Lu Y."/>
            <person name="Ruan J."/>
            <person name="Qian W."/>
            <person name="Wang M."/>
            <person name="Huang Q."/>
            <person name="Li B."/>
            <person name="Xuan Z."/>
            <person name="Cao J."/>
            <person name="Asan"/>
            <person name="Wu Z."/>
            <person name="Zhang J."/>
            <person name="Cai Q."/>
            <person name="Bai Y."/>
            <person name="Zhao B."/>
            <person name="Han Y."/>
            <person name="Li Y."/>
            <person name="Li X."/>
            <person name="Wang S."/>
            <person name="Shi Q."/>
            <person name="Liu S."/>
            <person name="Cho W.K."/>
            <person name="Kim J.Y."/>
            <person name="Xu Y."/>
            <person name="Heller-Uszynska K."/>
            <person name="Miao H."/>
            <person name="Cheng Z."/>
            <person name="Zhang S."/>
            <person name="Wu J."/>
            <person name="Yang Y."/>
            <person name="Kang H."/>
            <person name="Li M."/>
            <person name="Liang H."/>
            <person name="Ren X."/>
            <person name="Shi Z."/>
            <person name="Wen M."/>
            <person name="Jian M."/>
            <person name="Yang H."/>
            <person name="Zhang G."/>
            <person name="Yang Z."/>
            <person name="Chen R."/>
            <person name="Liu S."/>
            <person name="Li J."/>
            <person name="Ma L."/>
            <person name="Liu H."/>
            <person name="Zhou Y."/>
            <person name="Zhao J."/>
            <person name="Fang X."/>
            <person name="Li G."/>
            <person name="Fang L."/>
            <person name="Li Y."/>
            <person name="Liu D."/>
            <person name="Zheng H."/>
            <person name="Zhang Y."/>
            <person name="Qin N."/>
            <person name="Li Z."/>
            <person name="Yang G."/>
            <person name="Yang S."/>
            <person name="Bolund L."/>
            <person name="Kristiansen K."/>
            <person name="Zheng H."/>
            <person name="Li S."/>
            <person name="Zhang X."/>
            <person name="Yang H."/>
            <person name="Wang J."/>
            <person name="Sun R."/>
            <person name="Zhang B."/>
            <person name="Jiang S."/>
            <person name="Wang J."/>
            <person name="Du Y."/>
            <person name="Li S."/>
        </authorList>
    </citation>
    <scope>NUCLEOTIDE SEQUENCE [LARGE SCALE GENOMIC DNA]</scope>
    <source>
        <strain evidence="5">cv. 9930</strain>
    </source>
</reference>
<reference evidence="4 5" key="3">
    <citation type="journal article" date="2010" name="BMC Genomics">
        <title>Transcriptome sequencing and comparative analysis of cucumber flowers with different sex types.</title>
        <authorList>
            <person name="Guo S."/>
            <person name="Zheng Y."/>
            <person name="Joung J.G."/>
            <person name="Liu S."/>
            <person name="Zhang Z."/>
            <person name="Crasta O.R."/>
            <person name="Sobral B.W."/>
            <person name="Xu Y."/>
            <person name="Huang S."/>
            <person name="Fei Z."/>
        </authorList>
    </citation>
    <scope>NUCLEOTIDE SEQUENCE [LARGE SCALE GENOMIC DNA]</scope>
    <source>
        <strain evidence="5">cv. 9930</strain>
    </source>
</reference>
<dbReference type="PANTHER" id="PTHR33214:SF84">
    <property type="entry name" value="BIFUNCTIONAL INHIBITOR_PLANT LIPID TRANSFER PROTEIN_SEED STORAGE HELICAL DOMAIN-CONTAINING PROTEIN"/>
    <property type="match status" value="1"/>
</dbReference>
<dbReference type="STRING" id="3659.A0A0A0L0Z5"/>
<name>A0A0A0L0Z5_CUCSA</name>
<keyword evidence="5" id="KW-1185">Reference proteome</keyword>
<dbReference type="EMBL" id="CM002925">
    <property type="protein sequence ID" value="KGN53811.1"/>
    <property type="molecule type" value="Genomic_DNA"/>
</dbReference>
<evidence type="ECO:0000313" key="5">
    <source>
        <dbReference type="Proteomes" id="UP000029981"/>
    </source>
</evidence>
<feature type="signal peptide" evidence="3">
    <location>
        <begin position="1"/>
        <end position="30"/>
    </location>
</feature>
<dbReference type="Gene3D" id="1.10.110.10">
    <property type="entry name" value="Plant lipid-transfer and hydrophobic proteins"/>
    <property type="match status" value="1"/>
</dbReference>
<evidence type="ECO:0000256" key="1">
    <source>
        <dbReference type="ARBA" id="ARBA00022448"/>
    </source>
</evidence>
<protein>
    <recommendedName>
        <fullName evidence="6">Bifunctional inhibitor/plant lipid transfer protein/seed storage helical domain-containing protein</fullName>
    </recommendedName>
</protein>
<evidence type="ECO:0000256" key="2">
    <source>
        <dbReference type="ARBA" id="ARBA00023121"/>
    </source>
</evidence>
<dbReference type="Proteomes" id="UP000029981">
    <property type="component" value="Chromosome 4"/>
</dbReference>
<gene>
    <name evidence="4" type="ORF">Csa_4G135200</name>
</gene>
<dbReference type="InterPro" id="IPR036312">
    <property type="entry name" value="Bifun_inhib/LTP/seed_sf"/>
</dbReference>
<organism evidence="4 5">
    <name type="scientific">Cucumis sativus</name>
    <name type="common">Cucumber</name>
    <dbReference type="NCBI Taxonomy" id="3659"/>
    <lineage>
        <taxon>Eukaryota</taxon>
        <taxon>Viridiplantae</taxon>
        <taxon>Streptophyta</taxon>
        <taxon>Embryophyta</taxon>
        <taxon>Tracheophyta</taxon>
        <taxon>Spermatophyta</taxon>
        <taxon>Magnoliopsida</taxon>
        <taxon>eudicotyledons</taxon>
        <taxon>Gunneridae</taxon>
        <taxon>Pentapetalae</taxon>
        <taxon>rosids</taxon>
        <taxon>fabids</taxon>
        <taxon>Cucurbitales</taxon>
        <taxon>Cucurbitaceae</taxon>
        <taxon>Benincaseae</taxon>
        <taxon>Cucumis</taxon>
    </lineage>
</organism>
<keyword evidence="3" id="KW-0732">Signal</keyword>
<accession>A0A0A0L0Z5</accession>
<dbReference type="PANTHER" id="PTHR33214">
    <property type="entry name" value="BIFUNCTIONAL INHIBITOR/LIPID-TRANSFER PROTEIN/SEED STORAGE 2S ALBUMIN SUPERFAMILY PROTEIN"/>
    <property type="match status" value="1"/>
</dbReference>
<reference evidence="4 5" key="2">
    <citation type="journal article" date="2009" name="PLoS ONE">
        <title>An integrated genetic and cytogenetic map of the cucumber genome.</title>
        <authorList>
            <person name="Ren Y."/>
            <person name="Zhang Z."/>
            <person name="Liu J."/>
            <person name="Staub J.E."/>
            <person name="Han Y."/>
            <person name="Cheng Z."/>
            <person name="Li X."/>
            <person name="Lu J."/>
            <person name="Miao H."/>
            <person name="Kang H."/>
            <person name="Xie B."/>
            <person name="Gu X."/>
            <person name="Wang X."/>
            <person name="Du Y."/>
            <person name="Jin W."/>
            <person name="Huang S."/>
        </authorList>
    </citation>
    <scope>NUCLEOTIDE SEQUENCE [LARGE SCALE GENOMIC DNA]</scope>
    <source>
        <strain evidence="5">cv. 9930</strain>
    </source>
</reference>
<keyword evidence="2" id="KW-0446">Lipid-binding</keyword>
<dbReference type="GO" id="GO:0006869">
    <property type="term" value="P:lipid transport"/>
    <property type="evidence" value="ECO:0007669"/>
    <property type="project" value="InterPro"/>
</dbReference>
<proteinExistence type="predicted"/>
<sequence>MMRLSITSLCVLVAVVEMMALLTGARSVDAVECIPQELTPCIDAIKSSSVVPSSICCMKMEEQAPCLCQYAKIPSFKPLIAGGQRVAAVCGVTLPVC</sequence>
<evidence type="ECO:0000256" key="3">
    <source>
        <dbReference type="SAM" id="SignalP"/>
    </source>
</evidence>
<evidence type="ECO:0000313" key="4">
    <source>
        <dbReference type="EMBL" id="KGN53811.1"/>
    </source>
</evidence>
<dbReference type="Gramene" id="KGN53811">
    <property type="protein sequence ID" value="KGN53811"/>
    <property type="gene ID" value="Csa_4G135200"/>
</dbReference>
<dbReference type="InterPro" id="IPR033872">
    <property type="entry name" value="nsLTP2"/>
</dbReference>